<dbReference type="InterPro" id="IPR013785">
    <property type="entry name" value="Aldolase_TIM"/>
</dbReference>
<dbReference type="OrthoDB" id="9772736at2"/>
<dbReference type="PANTHER" id="PTHR43656">
    <property type="entry name" value="BINDING OXIDOREDUCTASE, PUTATIVE (AFU_ORTHOLOGUE AFUA_2G08260)-RELATED"/>
    <property type="match status" value="1"/>
</dbReference>
<dbReference type="InterPro" id="IPR051799">
    <property type="entry name" value="NADH_flavin_oxidoreductase"/>
</dbReference>
<gene>
    <name evidence="4" type="ORF">QD47_08970</name>
</gene>
<accession>A0A0D7X7E5</accession>
<dbReference type="Pfam" id="PF00724">
    <property type="entry name" value="Oxidored_FMN"/>
    <property type="match status" value="1"/>
</dbReference>
<dbReference type="InterPro" id="IPR001155">
    <property type="entry name" value="OxRdtase_FMN_N"/>
</dbReference>
<dbReference type="GO" id="GO:0010181">
    <property type="term" value="F:FMN binding"/>
    <property type="evidence" value="ECO:0007669"/>
    <property type="project" value="InterPro"/>
</dbReference>
<dbReference type="RefSeq" id="WP_044645809.1">
    <property type="nucleotide sequence ID" value="NZ_JTHP01000013.1"/>
</dbReference>
<dbReference type="GO" id="GO:0016491">
    <property type="term" value="F:oxidoreductase activity"/>
    <property type="evidence" value="ECO:0007669"/>
    <property type="project" value="UniProtKB-KW"/>
</dbReference>
<dbReference type="EMBL" id="JTHP01000013">
    <property type="protein sequence ID" value="KJD45927.1"/>
    <property type="molecule type" value="Genomic_DNA"/>
</dbReference>
<dbReference type="CDD" id="cd04735">
    <property type="entry name" value="OYE_like_4_FMN"/>
    <property type="match status" value="1"/>
</dbReference>
<dbReference type="Gene3D" id="3.20.20.70">
    <property type="entry name" value="Aldolase class I"/>
    <property type="match status" value="1"/>
</dbReference>
<evidence type="ECO:0000256" key="1">
    <source>
        <dbReference type="ARBA" id="ARBA00022630"/>
    </source>
</evidence>
<dbReference type="PANTHER" id="PTHR43656:SF2">
    <property type="entry name" value="BINDING OXIDOREDUCTASE, PUTATIVE (AFU_ORTHOLOGUE AFUA_2G08260)-RELATED"/>
    <property type="match status" value="1"/>
</dbReference>
<evidence type="ECO:0000256" key="2">
    <source>
        <dbReference type="ARBA" id="ARBA00023002"/>
    </source>
</evidence>
<keyword evidence="2" id="KW-0560">Oxidoreductase</keyword>
<dbReference type="Proteomes" id="UP000032534">
    <property type="component" value="Unassembled WGS sequence"/>
</dbReference>
<organism evidence="4 5">
    <name type="scientific">Paenibacillus terrae</name>
    <dbReference type="NCBI Taxonomy" id="159743"/>
    <lineage>
        <taxon>Bacteria</taxon>
        <taxon>Bacillati</taxon>
        <taxon>Bacillota</taxon>
        <taxon>Bacilli</taxon>
        <taxon>Bacillales</taxon>
        <taxon>Paenibacillaceae</taxon>
        <taxon>Paenibacillus</taxon>
    </lineage>
</organism>
<keyword evidence="5" id="KW-1185">Reference proteome</keyword>
<evidence type="ECO:0000313" key="4">
    <source>
        <dbReference type="EMBL" id="KJD45927.1"/>
    </source>
</evidence>
<sequence length="401" mass="44541">MNSRFESLFRPMSFPNGIEVSGRFVMAPMVINSSNADGTVTDADIAYFKRRAKTGQLLITAACYNDIMAQWLDYQYGIFDDKHLPGMTEMAQAMKSEGAKAIMQVYHTGREASVTQRDYGVAYGPSTIKFPFLEYEVTGMSERKIQDVIGFFGDATRRAIKAGFDGLEIHGANHYLIQQFFSTTSNKRTDKWGGSLEKRSAFALAIFDEVKRVAQEESAEPFILGYRISPEEIHGSDIGYTLDDSLYLIEQLVSRGVDYIHSSLWGVDSYKNTAAMGAYENQSINQVIKSVINKRCPLIVVGGIGSAEAALDALEYGDLVAMAAAAIAEPDLAEKIRTDRVDEITLNITGRMEELKIPYGVKTVRWILESSGTLPQETLDALDTLKLPDHYVMASDQRIFS</sequence>
<evidence type="ECO:0000313" key="5">
    <source>
        <dbReference type="Proteomes" id="UP000032534"/>
    </source>
</evidence>
<evidence type="ECO:0000259" key="3">
    <source>
        <dbReference type="Pfam" id="PF00724"/>
    </source>
</evidence>
<reference evidence="4 5" key="1">
    <citation type="submission" date="2014-11" db="EMBL/GenBank/DDBJ databases">
        <title>Draft Genome Sequences of Paenibacillus polymyxa NRRL B-30509 and Paenibacillus terrae NRRL B-30644, Strains from a Poultry Environment that Produce Tridecaptin A and Paenicidins.</title>
        <authorList>
            <person name="van Belkum M.J."/>
            <person name="Lohans C.T."/>
            <person name="Vederas J.C."/>
        </authorList>
    </citation>
    <scope>NUCLEOTIDE SEQUENCE [LARGE SCALE GENOMIC DNA]</scope>
    <source>
        <strain evidence="4 5">NRRL B-30644</strain>
    </source>
</reference>
<feature type="domain" description="NADH:flavin oxidoreductase/NADH oxidase N-terminal" evidence="3">
    <location>
        <begin position="7"/>
        <end position="342"/>
    </location>
</feature>
<keyword evidence="1" id="KW-0285">Flavoprotein</keyword>
<proteinExistence type="predicted"/>
<dbReference type="AlphaFoldDB" id="A0A0D7X7E5"/>
<name>A0A0D7X7E5_9BACL</name>
<dbReference type="SUPFAM" id="SSF51395">
    <property type="entry name" value="FMN-linked oxidoreductases"/>
    <property type="match status" value="1"/>
</dbReference>
<protein>
    <recommendedName>
        <fullName evidence="3">NADH:flavin oxidoreductase/NADH oxidase N-terminal domain-containing protein</fullName>
    </recommendedName>
</protein>
<dbReference type="PATRIC" id="fig|159743.3.peg.1977"/>
<comment type="caution">
    <text evidence="4">The sequence shown here is derived from an EMBL/GenBank/DDBJ whole genome shotgun (WGS) entry which is preliminary data.</text>
</comment>